<feature type="chain" id="PRO_5023091700" evidence="2">
    <location>
        <begin position="21"/>
        <end position="123"/>
    </location>
</feature>
<dbReference type="Proteomes" id="UP000317421">
    <property type="component" value="Unassembled WGS sequence"/>
</dbReference>
<feature type="domain" description="BON" evidence="3">
    <location>
        <begin position="52"/>
        <end position="122"/>
    </location>
</feature>
<feature type="compositionally biased region" description="Polar residues" evidence="1">
    <location>
        <begin position="22"/>
        <end position="32"/>
    </location>
</feature>
<feature type="region of interest" description="Disordered" evidence="1">
    <location>
        <begin position="20"/>
        <end position="52"/>
    </location>
</feature>
<gene>
    <name evidence="4" type="ORF">Pla108_15590</name>
</gene>
<evidence type="ECO:0000313" key="4">
    <source>
        <dbReference type="EMBL" id="TWU00607.1"/>
    </source>
</evidence>
<sequence precursor="true">MRALLLAAGIVALATGCDDAANRTTQPDNTAVNERDANGSMKTPLDQSNEETDIDQVAKIRADVLEIDDLSVAGRNVKIITDGGRVTLRGPVASAAERDAIANVAANVVGEGNVDNQLEIEPE</sequence>
<evidence type="ECO:0000256" key="1">
    <source>
        <dbReference type="SAM" id="MobiDB-lite"/>
    </source>
</evidence>
<reference evidence="4 5" key="1">
    <citation type="submission" date="2019-02" db="EMBL/GenBank/DDBJ databases">
        <title>Deep-cultivation of Planctomycetes and their phenomic and genomic characterization uncovers novel biology.</title>
        <authorList>
            <person name="Wiegand S."/>
            <person name="Jogler M."/>
            <person name="Boedeker C."/>
            <person name="Pinto D."/>
            <person name="Vollmers J."/>
            <person name="Rivas-Marin E."/>
            <person name="Kohn T."/>
            <person name="Peeters S.H."/>
            <person name="Heuer A."/>
            <person name="Rast P."/>
            <person name="Oberbeckmann S."/>
            <person name="Bunk B."/>
            <person name="Jeske O."/>
            <person name="Meyerdierks A."/>
            <person name="Storesund J.E."/>
            <person name="Kallscheuer N."/>
            <person name="Luecker S."/>
            <person name="Lage O.M."/>
            <person name="Pohl T."/>
            <person name="Merkel B.J."/>
            <person name="Hornburger P."/>
            <person name="Mueller R.-W."/>
            <person name="Bruemmer F."/>
            <person name="Labrenz M."/>
            <person name="Spormann A.M."/>
            <person name="Op Den Camp H."/>
            <person name="Overmann J."/>
            <person name="Amann R."/>
            <person name="Jetten M.S.M."/>
            <person name="Mascher T."/>
            <person name="Medema M.H."/>
            <person name="Devos D.P."/>
            <person name="Kaster A.-K."/>
            <person name="Ovreas L."/>
            <person name="Rohde M."/>
            <person name="Galperin M.Y."/>
            <person name="Jogler C."/>
        </authorList>
    </citation>
    <scope>NUCLEOTIDE SEQUENCE [LARGE SCALE GENOMIC DNA]</scope>
    <source>
        <strain evidence="4 5">Pla108</strain>
    </source>
</reference>
<name>A0A5C6AMB1_9BACT</name>
<organism evidence="4 5">
    <name type="scientific">Botrimarina colliarenosi</name>
    <dbReference type="NCBI Taxonomy" id="2528001"/>
    <lineage>
        <taxon>Bacteria</taxon>
        <taxon>Pseudomonadati</taxon>
        <taxon>Planctomycetota</taxon>
        <taxon>Planctomycetia</taxon>
        <taxon>Pirellulales</taxon>
        <taxon>Lacipirellulaceae</taxon>
        <taxon>Botrimarina</taxon>
    </lineage>
</organism>
<dbReference type="Gene3D" id="3.30.1340.30">
    <property type="match status" value="1"/>
</dbReference>
<dbReference type="RefSeq" id="WP_146444259.1">
    <property type="nucleotide sequence ID" value="NZ_SJPR01000001.1"/>
</dbReference>
<dbReference type="PROSITE" id="PS50914">
    <property type="entry name" value="BON"/>
    <property type="match status" value="1"/>
</dbReference>
<proteinExistence type="predicted"/>
<evidence type="ECO:0000313" key="5">
    <source>
        <dbReference type="Proteomes" id="UP000317421"/>
    </source>
</evidence>
<evidence type="ECO:0000259" key="3">
    <source>
        <dbReference type="PROSITE" id="PS50914"/>
    </source>
</evidence>
<dbReference type="OrthoDB" id="285891at2"/>
<keyword evidence="2" id="KW-0732">Signal</keyword>
<dbReference type="Pfam" id="PF04972">
    <property type="entry name" value="BON"/>
    <property type="match status" value="1"/>
</dbReference>
<accession>A0A5C6AMB1</accession>
<dbReference type="AlphaFoldDB" id="A0A5C6AMB1"/>
<feature type="signal peptide" evidence="2">
    <location>
        <begin position="1"/>
        <end position="20"/>
    </location>
</feature>
<dbReference type="EMBL" id="SJPR01000001">
    <property type="protein sequence ID" value="TWU00607.1"/>
    <property type="molecule type" value="Genomic_DNA"/>
</dbReference>
<keyword evidence="5" id="KW-1185">Reference proteome</keyword>
<protein>
    <submittedName>
        <fullName evidence="4">BON domain protein</fullName>
    </submittedName>
</protein>
<dbReference type="InterPro" id="IPR007055">
    <property type="entry name" value="BON_dom"/>
</dbReference>
<dbReference type="PROSITE" id="PS51257">
    <property type="entry name" value="PROKAR_LIPOPROTEIN"/>
    <property type="match status" value="1"/>
</dbReference>
<comment type="caution">
    <text evidence="4">The sequence shown here is derived from an EMBL/GenBank/DDBJ whole genome shotgun (WGS) entry which is preliminary data.</text>
</comment>
<evidence type="ECO:0000256" key="2">
    <source>
        <dbReference type="SAM" id="SignalP"/>
    </source>
</evidence>